<gene>
    <name evidence="1" type="ORF">NIIDNTM18_46760</name>
</gene>
<dbReference type="AlphaFoldDB" id="A0A6S6PHD8"/>
<sequence>MSSVTGEAVIDRAVARWGTARDPRMADLMQAYDFVLQPAR</sequence>
<dbReference type="EMBL" id="AP023287">
    <property type="protein sequence ID" value="BCI55398.1"/>
    <property type="molecule type" value="Genomic_DNA"/>
</dbReference>
<dbReference type="RefSeq" id="WP_268951457.1">
    <property type="nucleotide sequence ID" value="NZ_AP023287.1"/>
</dbReference>
<evidence type="ECO:0000313" key="1">
    <source>
        <dbReference type="EMBL" id="BCI55398.1"/>
    </source>
</evidence>
<accession>A0A6S6PHD8</accession>
<protein>
    <submittedName>
        <fullName evidence="1">Uncharacterized protein</fullName>
    </submittedName>
</protein>
<evidence type="ECO:0000313" key="2">
    <source>
        <dbReference type="Proteomes" id="UP000515734"/>
    </source>
</evidence>
<name>A0A6S6PHD8_9MYCO</name>
<proteinExistence type="predicted"/>
<dbReference type="Proteomes" id="UP000515734">
    <property type="component" value="Chromosome"/>
</dbReference>
<organism evidence="1 2">
    <name type="scientific">Mycolicibacterium litorale</name>
    <dbReference type="NCBI Taxonomy" id="758802"/>
    <lineage>
        <taxon>Bacteria</taxon>
        <taxon>Bacillati</taxon>
        <taxon>Actinomycetota</taxon>
        <taxon>Actinomycetes</taxon>
        <taxon>Mycobacteriales</taxon>
        <taxon>Mycobacteriaceae</taxon>
        <taxon>Mycolicibacterium</taxon>
    </lineage>
</organism>
<reference evidence="1 2" key="1">
    <citation type="submission" date="2020-07" db="EMBL/GenBank/DDBJ databases">
        <title>Complete genome sequence of Mycolicibacterium litorale like strain isolated from cardiac implantable electronic device infection.</title>
        <authorList>
            <person name="Fukano H."/>
            <person name="Miyama H."/>
            <person name="Hoshino Y."/>
        </authorList>
    </citation>
    <scope>NUCLEOTIDE SEQUENCE [LARGE SCALE GENOMIC DNA]</scope>
    <source>
        <strain evidence="1 2">NIIDNTM18</strain>
    </source>
</reference>